<sequence>MKPYQRSGVGRMSPIPHSGALHVSREITAGLVTESQSLGPPNVLSPLEDPAQQMLGLEGKNDLDSPLRHHLGPAPLTGPLPHPPSGLP</sequence>
<keyword evidence="3" id="KW-1185">Reference proteome</keyword>
<accession>A0ABR0IA46</accession>
<dbReference type="Proteomes" id="UP001323617">
    <property type="component" value="Unassembled WGS sequence"/>
</dbReference>
<dbReference type="GeneID" id="87961259"/>
<feature type="region of interest" description="Disordered" evidence="1">
    <location>
        <begin position="1"/>
        <end position="88"/>
    </location>
</feature>
<evidence type="ECO:0000313" key="2">
    <source>
        <dbReference type="EMBL" id="KAK4677255.1"/>
    </source>
</evidence>
<reference evidence="2 3" key="1">
    <citation type="journal article" date="2023" name="bioRxiv">
        <title>High-quality genome assemblies of four members of thePodospora anserinaspecies complex.</title>
        <authorList>
            <person name="Ament-Velasquez S.L."/>
            <person name="Vogan A.A."/>
            <person name="Wallerman O."/>
            <person name="Hartmann F."/>
            <person name="Gautier V."/>
            <person name="Silar P."/>
            <person name="Giraud T."/>
            <person name="Johannesson H."/>
        </authorList>
    </citation>
    <scope>NUCLEOTIDE SEQUENCE [LARGE SCALE GENOMIC DNA]</scope>
    <source>
        <strain evidence="2 3">CBS 124.78</strain>
    </source>
</reference>
<dbReference type="RefSeq" id="XP_062800725.1">
    <property type="nucleotide sequence ID" value="XM_062940626.1"/>
</dbReference>
<protein>
    <submittedName>
        <fullName evidence="2">Uncharacterized protein</fullName>
    </submittedName>
</protein>
<name>A0ABR0IA46_9PEZI</name>
<gene>
    <name evidence="2" type="ORF">QC764_0068880</name>
</gene>
<proteinExistence type="predicted"/>
<evidence type="ECO:0000313" key="3">
    <source>
        <dbReference type="Proteomes" id="UP001323617"/>
    </source>
</evidence>
<comment type="caution">
    <text evidence="2">The sequence shown here is derived from an EMBL/GenBank/DDBJ whole genome shotgun (WGS) entry which is preliminary data.</text>
</comment>
<feature type="compositionally biased region" description="Pro residues" evidence="1">
    <location>
        <begin position="76"/>
        <end position="88"/>
    </location>
</feature>
<evidence type="ECO:0000256" key="1">
    <source>
        <dbReference type="SAM" id="MobiDB-lite"/>
    </source>
</evidence>
<organism evidence="2 3">
    <name type="scientific">Podospora pseudoanserina</name>
    <dbReference type="NCBI Taxonomy" id="2609844"/>
    <lineage>
        <taxon>Eukaryota</taxon>
        <taxon>Fungi</taxon>
        <taxon>Dikarya</taxon>
        <taxon>Ascomycota</taxon>
        <taxon>Pezizomycotina</taxon>
        <taxon>Sordariomycetes</taxon>
        <taxon>Sordariomycetidae</taxon>
        <taxon>Sordariales</taxon>
        <taxon>Podosporaceae</taxon>
        <taxon>Podospora</taxon>
    </lineage>
</organism>
<dbReference type="EMBL" id="JAFFHC010000004">
    <property type="protein sequence ID" value="KAK4677255.1"/>
    <property type="molecule type" value="Genomic_DNA"/>
</dbReference>